<reference evidence="1 2" key="1">
    <citation type="journal article" date="2010" name="Proc. Natl. Acad. Sci. U.S.A.">
        <title>Giant virus with a remarkable complement of genes infects marine zooplankton.</title>
        <authorList>
            <person name="Fischer M.G."/>
            <person name="Allen M.J."/>
            <person name="Wilson W.H."/>
            <person name="Suttle C.A."/>
        </authorList>
    </citation>
    <scope>NUCLEOTIDE SEQUENCE [LARGE SCALE GENOMIC DNA]</scope>
    <source>
        <strain evidence="1 2">BV-PW1</strain>
    </source>
</reference>
<name>E3T4V1_CROVB</name>
<organism evidence="1 2">
    <name type="scientific">Cafeteria roenbergensis virus (strain BV-PW1)</name>
    <name type="common">CroV</name>
    <dbReference type="NCBI Taxonomy" id="693272"/>
    <lineage>
        <taxon>Viruses</taxon>
        <taxon>Varidnaviria</taxon>
        <taxon>Bamfordvirae</taxon>
        <taxon>Nucleocytoviricota</taxon>
        <taxon>Megaviricetes</taxon>
        <taxon>Imitervirales</taxon>
        <taxon>Mimiviridae</taxon>
        <taxon>Aliimimivirinae</taxon>
        <taxon>Rheavirus</taxon>
        <taxon>Rheavirus sinusmexicani</taxon>
    </lineage>
</organism>
<dbReference type="Proteomes" id="UP000029781">
    <property type="component" value="Segment"/>
</dbReference>
<gene>
    <name evidence="1" type="ORF">crov181</name>
</gene>
<proteinExistence type="predicted"/>
<sequence length="111" mass="13154">MFTDNSTSNLCSSFVSFKNINKENTHDQVPEDTTYFKTIYNDYNGINNNNINCNINDENTSCKKKPYLNNIREHRRYTLLDKYKSINSKKNLDKSNLVYNKCNKCNKYKKN</sequence>
<keyword evidence="2" id="KW-1185">Reference proteome</keyword>
<dbReference type="GeneID" id="9887583"/>
<dbReference type="KEGG" id="vg:9887583"/>
<evidence type="ECO:0000313" key="2">
    <source>
        <dbReference type="Proteomes" id="UP000029781"/>
    </source>
</evidence>
<dbReference type="EMBL" id="GU244497">
    <property type="protein sequence ID" value="ADO67214.1"/>
    <property type="molecule type" value="Genomic_DNA"/>
</dbReference>
<dbReference type="RefSeq" id="YP_003969813.1">
    <property type="nucleotide sequence ID" value="NC_014637.1"/>
</dbReference>
<evidence type="ECO:0000313" key="1">
    <source>
        <dbReference type="EMBL" id="ADO67214.1"/>
    </source>
</evidence>
<organismHost>
    <name type="scientific">Cafeteria roenbergensis</name>
    <name type="common">Marine flagellate</name>
    <dbReference type="NCBI Taxonomy" id="33653"/>
</organismHost>
<accession>E3T4V1</accession>
<protein>
    <submittedName>
        <fullName evidence="1">Uncharacterized protein</fullName>
    </submittedName>
</protein>